<organism evidence="1">
    <name type="scientific">marine sediment metagenome</name>
    <dbReference type="NCBI Taxonomy" id="412755"/>
    <lineage>
        <taxon>unclassified sequences</taxon>
        <taxon>metagenomes</taxon>
        <taxon>ecological metagenomes</taxon>
    </lineage>
</organism>
<name>A0A0F9JMQ3_9ZZZZ</name>
<protein>
    <submittedName>
        <fullName evidence="1">Uncharacterized protein</fullName>
    </submittedName>
</protein>
<dbReference type="EMBL" id="LAZR01011054">
    <property type="protein sequence ID" value="KKM63691.1"/>
    <property type="molecule type" value="Genomic_DNA"/>
</dbReference>
<comment type="caution">
    <text evidence="1">The sequence shown here is derived from an EMBL/GenBank/DDBJ whole genome shotgun (WGS) entry which is preliminary data.</text>
</comment>
<reference evidence="1" key="1">
    <citation type="journal article" date="2015" name="Nature">
        <title>Complex archaea that bridge the gap between prokaryotes and eukaryotes.</title>
        <authorList>
            <person name="Spang A."/>
            <person name="Saw J.H."/>
            <person name="Jorgensen S.L."/>
            <person name="Zaremba-Niedzwiedzka K."/>
            <person name="Martijn J."/>
            <person name="Lind A.E."/>
            <person name="van Eijk R."/>
            <person name="Schleper C."/>
            <person name="Guy L."/>
            <person name="Ettema T.J."/>
        </authorList>
    </citation>
    <scope>NUCLEOTIDE SEQUENCE</scope>
</reference>
<dbReference type="AlphaFoldDB" id="A0A0F9JMQ3"/>
<proteinExistence type="predicted"/>
<gene>
    <name evidence="1" type="ORF">LCGC14_1508970</name>
</gene>
<sequence>MKTILIFAFIILLINPLFVVCAEEKIDPEKQYIVAGEQILRWQAHILSLQQYINNLTYALTEKDLEIVALQSEVEEWQSKYERSRKGLWTGIGSGWPLGAQGMAVYQFNERIGVFMIGGYSGLWAINVGFIARVK</sequence>
<evidence type="ECO:0000313" key="1">
    <source>
        <dbReference type="EMBL" id="KKM63691.1"/>
    </source>
</evidence>
<accession>A0A0F9JMQ3</accession>